<dbReference type="GO" id="GO:0005634">
    <property type="term" value="C:nucleus"/>
    <property type="evidence" value="ECO:0007669"/>
    <property type="project" value="TreeGrafter"/>
</dbReference>
<reference evidence="7 8" key="1">
    <citation type="submission" date="2021-06" db="EMBL/GenBank/DDBJ databases">
        <title>Caerostris darwini draft genome.</title>
        <authorList>
            <person name="Kono N."/>
            <person name="Arakawa K."/>
        </authorList>
    </citation>
    <scope>NUCLEOTIDE SEQUENCE [LARGE SCALE GENOMIC DNA]</scope>
</reference>
<evidence type="ECO:0000313" key="7">
    <source>
        <dbReference type="EMBL" id="GIY09129.1"/>
    </source>
</evidence>
<dbReference type="Proteomes" id="UP001054837">
    <property type="component" value="Unassembled WGS sequence"/>
</dbReference>
<dbReference type="FunFam" id="3.30.160.60:FF:000264">
    <property type="entry name" value="Zinc finger protein 236"/>
    <property type="match status" value="1"/>
</dbReference>
<organism evidence="7 8">
    <name type="scientific">Caerostris darwini</name>
    <dbReference type="NCBI Taxonomy" id="1538125"/>
    <lineage>
        <taxon>Eukaryota</taxon>
        <taxon>Metazoa</taxon>
        <taxon>Ecdysozoa</taxon>
        <taxon>Arthropoda</taxon>
        <taxon>Chelicerata</taxon>
        <taxon>Arachnida</taxon>
        <taxon>Araneae</taxon>
        <taxon>Araneomorphae</taxon>
        <taxon>Entelegynae</taxon>
        <taxon>Araneoidea</taxon>
        <taxon>Araneidae</taxon>
        <taxon>Caerostris</taxon>
    </lineage>
</organism>
<dbReference type="PROSITE" id="PS00028">
    <property type="entry name" value="ZINC_FINGER_C2H2_1"/>
    <property type="match status" value="1"/>
</dbReference>
<dbReference type="AlphaFoldDB" id="A0AAV4QLI1"/>
<dbReference type="InterPro" id="IPR036236">
    <property type="entry name" value="Znf_C2H2_sf"/>
</dbReference>
<dbReference type="EMBL" id="BPLQ01004584">
    <property type="protein sequence ID" value="GIY09129.1"/>
    <property type="molecule type" value="Genomic_DNA"/>
</dbReference>
<keyword evidence="2" id="KW-0677">Repeat</keyword>
<protein>
    <recommendedName>
        <fullName evidence="6">C2H2-type domain-containing protein</fullName>
    </recommendedName>
</protein>
<evidence type="ECO:0000256" key="1">
    <source>
        <dbReference type="ARBA" id="ARBA00022723"/>
    </source>
</evidence>
<proteinExistence type="predicted"/>
<comment type="caution">
    <text evidence="7">The sequence shown here is derived from an EMBL/GenBank/DDBJ whole genome shotgun (WGS) entry which is preliminary data.</text>
</comment>
<accession>A0AAV4QLI1</accession>
<evidence type="ECO:0000256" key="4">
    <source>
        <dbReference type="ARBA" id="ARBA00022833"/>
    </source>
</evidence>
<dbReference type="GO" id="GO:0008270">
    <property type="term" value="F:zinc ion binding"/>
    <property type="evidence" value="ECO:0007669"/>
    <property type="project" value="UniProtKB-KW"/>
</dbReference>
<evidence type="ECO:0000256" key="5">
    <source>
        <dbReference type="PROSITE-ProRule" id="PRU00042"/>
    </source>
</evidence>
<evidence type="ECO:0000313" key="8">
    <source>
        <dbReference type="Proteomes" id="UP001054837"/>
    </source>
</evidence>
<keyword evidence="8" id="KW-1185">Reference proteome</keyword>
<dbReference type="Pfam" id="PF00096">
    <property type="entry name" value="zf-C2H2"/>
    <property type="match status" value="1"/>
</dbReference>
<dbReference type="PANTHER" id="PTHR24403:SF67">
    <property type="entry name" value="FI01116P-RELATED"/>
    <property type="match status" value="1"/>
</dbReference>
<dbReference type="InterPro" id="IPR050688">
    <property type="entry name" value="Zinc_finger/UBP_domain"/>
</dbReference>
<gene>
    <name evidence="7" type="ORF">CDAR_534961</name>
</gene>
<feature type="domain" description="C2H2-type" evidence="6">
    <location>
        <begin position="136"/>
        <end position="163"/>
    </location>
</feature>
<dbReference type="GO" id="GO:0045944">
    <property type="term" value="P:positive regulation of transcription by RNA polymerase II"/>
    <property type="evidence" value="ECO:0007669"/>
    <property type="project" value="TreeGrafter"/>
</dbReference>
<dbReference type="PANTHER" id="PTHR24403">
    <property type="entry name" value="ZINC FINGER PROTEIN"/>
    <property type="match status" value="1"/>
</dbReference>
<dbReference type="PROSITE" id="PS50157">
    <property type="entry name" value="ZINC_FINGER_C2H2_2"/>
    <property type="match status" value="3"/>
</dbReference>
<sequence length="190" mass="22252">MGQHYDCLPNRKTSLFREINGTSMTRTTTDKPIVNGVFDCRIYGFSMRKIAYLPDVDKSKIAMSRYRTFSKLITRNCNYQHCLIPLPFTGKSRNAHQCYVCGYSTWKNSLLKRHMLKHTGERQHKCEMCGSALKLYVCSLCNYSSQYKGNWSRHILRHTGQKPHKCQFCGKQFPRKDTLQTHMITHLKDE</sequence>
<evidence type="ECO:0000256" key="2">
    <source>
        <dbReference type="ARBA" id="ARBA00022737"/>
    </source>
</evidence>
<keyword evidence="4" id="KW-0862">Zinc</keyword>
<dbReference type="SMART" id="SM00355">
    <property type="entry name" value="ZnF_C2H2"/>
    <property type="match status" value="3"/>
</dbReference>
<keyword evidence="3 5" id="KW-0863">Zinc-finger</keyword>
<feature type="domain" description="C2H2-type" evidence="6">
    <location>
        <begin position="96"/>
        <end position="123"/>
    </location>
</feature>
<dbReference type="Gene3D" id="3.30.160.60">
    <property type="entry name" value="Classic Zinc Finger"/>
    <property type="match status" value="3"/>
</dbReference>
<evidence type="ECO:0000256" key="3">
    <source>
        <dbReference type="ARBA" id="ARBA00022771"/>
    </source>
</evidence>
<evidence type="ECO:0000259" key="6">
    <source>
        <dbReference type="PROSITE" id="PS50157"/>
    </source>
</evidence>
<feature type="domain" description="C2H2-type" evidence="6">
    <location>
        <begin position="164"/>
        <end position="190"/>
    </location>
</feature>
<keyword evidence="1" id="KW-0479">Metal-binding</keyword>
<dbReference type="InterPro" id="IPR013087">
    <property type="entry name" value="Znf_C2H2_type"/>
</dbReference>
<name>A0AAV4QLI1_9ARAC</name>
<dbReference type="SUPFAM" id="SSF57667">
    <property type="entry name" value="beta-beta-alpha zinc fingers"/>
    <property type="match status" value="2"/>
</dbReference>